<dbReference type="AlphaFoldDB" id="A0ABC9A0U8"/>
<dbReference type="Pfam" id="PF16845">
    <property type="entry name" value="SQAPI"/>
    <property type="match status" value="1"/>
</dbReference>
<reference evidence="5" key="1">
    <citation type="submission" date="2024-10" db="EMBL/GenBank/DDBJ databases">
        <authorList>
            <person name="Ryan C."/>
        </authorList>
    </citation>
    <scope>NUCLEOTIDE SEQUENCE [LARGE SCALE GENOMIC DNA]</scope>
</reference>
<dbReference type="GO" id="GO:0004869">
    <property type="term" value="F:cysteine-type endopeptidase inhibitor activity"/>
    <property type="evidence" value="ECO:0007669"/>
    <property type="project" value="UniProtKB-KW"/>
</dbReference>
<dbReference type="InterPro" id="IPR046350">
    <property type="entry name" value="Cystatin_sf"/>
</dbReference>
<dbReference type="Gene3D" id="3.10.450.10">
    <property type="match status" value="1"/>
</dbReference>
<dbReference type="PANTHER" id="PTHR47116">
    <property type="entry name" value="PHLOEM FILAMENT PROTEIN"/>
    <property type="match status" value="1"/>
</dbReference>
<keyword evidence="6" id="KW-1185">Reference proteome</keyword>
<sequence>MASPTMRAGLLFSIAVIAIFVAILPMAAFGGLYPIDINNSNAQELARWAVAEHVKQANDGIKFNKLVSGNQGMGRSPIVTVHLIMDAWNNDGKDARYQTMLHITMAGKRTLLSFKQLA</sequence>
<dbReference type="EMBL" id="OZ075112">
    <property type="protein sequence ID" value="CAL4970236.1"/>
    <property type="molecule type" value="Genomic_DNA"/>
</dbReference>
<dbReference type="InterPro" id="IPR000010">
    <property type="entry name" value="Cystatin_dom"/>
</dbReference>
<evidence type="ECO:0000256" key="1">
    <source>
        <dbReference type="ARBA" id="ARBA00007233"/>
    </source>
</evidence>
<comment type="similarity">
    <text evidence="1">Belongs to the cystatin family. Phytocystatin subfamily.</text>
</comment>
<feature type="domain" description="Cystatin" evidence="4">
    <location>
        <begin position="36"/>
        <end position="117"/>
    </location>
</feature>
<dbReference type="CDD" id="cd00042">
    <property type="entry name" value="CY"/>
    <property type="match status" value="1"/>
</dbReference>
<dbReference type="SUPFAM" id="SSF54403">
    <property type="entry name" value="Cystatin/monellin"/>
    <property type="match status" value="1"/>
</dbReference>
<evidence type="ECO:0000256" key="2">
    <source>
        <dbReference type="ARBA" id="ARBA00022690"/>
    </source>
</evidence>
<evidence type="ECO:0000259" key="4">
    <source>
        <dbReference type="Pfam" id="PF16845"/>
    </source>
</evidence>
<keyword evidence="2" id="KW-0646">Protease inhibitor</keyword>
<accession>A0ABC9A0U8</accession>
<evidence type="ECO:0000313" key="6">
    <source>
        <dbReference type="Proteomes" id="UP001497457"/>
    </source>
</evidence>
<name>A0ABC9A0U8_9POAL</name>
<evidence type="ECO:0000313" key="5">
    <source>
        <dbReference type="EMBL" id="CAL4970236.1"/>
    </source>
</evidence>
<dbReference type="Proteomes" id="UP001497457">
    <property type="component" value="Chromosome 2b"/>
</dbReference>
<dbReference type="InterPro" id="IPR027214">
    <property type="entry name" value="Cystatin"/>
</dbReference>
<evidence type="ECO:0000256" key="3">
    <source>
        <dbReference type="ARBA" id="ARBA00022704"/>
    </source>
</evidence>
<keyword evidence="3" id="KW-0789">Thiol protease inhibitor</keyword>
<gene>
    <name evidence="5" type="ORF">URODEC1_LOCUS49988</name>
</gene>
<proteinExistence type="inferred from homology"/>
<organism evidence="5 6">
    <name type="scientific">Urochloa decumbens</name>
    <dbReference type="NCBI Taxonomy" id="240449"/>
    <lineage>
        <taxon>Eukaryota</taxon>
        <taxon>Viridiplantae</taxon>
        <taxon>Streptophyta</taxon>
        <taxon>Embryophyta</taxon>
        <taxon>Tracheophyta</taxon>
        <taxon>Spermatophyta</taxon>
        <taxon>Magnoliopsida</taxon>
        <taxon>Liliopsida</taxon>
        <taxon>Poales</taxon>
        <taxon>Poaceae</taxon>
        <taxon>PACMAD clade</taxon>
        <taxon>Panicoideae</taxon>
        <taxon>Panicodae</taxon>
        <taxon>Paniceae</taxon>
        <taxon>Melinidinae</taxon>
        <taxon>Urochloa</taxon>
    </lineage>
</organism>
<protein>
    <recommendedName>
        <fullName evidence="4">Cystatin domain-containing protein</fullName>
    </recommendedName>
</protein>